<feature type="region of interest" description="Disordered" evidence="5">
    <location>
        <begin position="1"/>
        <end position="22"/>
    </location>
</feature>
<organism evidence="6">
    <name type="scientific">Nyssomyia neivai</name>
    <dbReference type="NCBI Taxonomy" id="330878"/>
    <lineage>
        <taxon>Eukaryota</taxon>
        <taxon>Metazoa</taxon>
        <taxon>Ecdysozoa</taxon>
        <taxon>Arthropoda</taxon>
        <taxon>Hexapoda</taxon>
        <taxon>Insecta</taxon>
        <taxon>Pterygota</taxon>
        <taxon>Neoptera</taxon>
        <taxon>Endopterygota</taxon>
        <taxon>Diptera</taxon>
        <taxon>Nematocera</taxon>
        <taxon>Psychodoidea</taxon>
        <taxon>Psychodidae</taxon>
        <taxon>Nyssomyia</taxon>
    </lineage>
</organism>
<evidence type="ECO:0000256" key="3">
    <source>
        <dbReference type="ARBA" id="ARBA00023157"/>
    </source>
</evidence>
<keyword evidence="2" id="KW-0963">Cytoplasm</keyword>
<keyword evidence="3" id="KW-1015">Disulfide bond</keyword>
<evidence type="ECO:0000256" key="1">
    <source>
        <dbReference type="ARBA" id="ARBA00004496"/>
    </source>
</evidence>
<dbReference type="PROSITE" id="PS51808">
    <property type="entry name" value="CHCH"/>
    <property type="match status" value="1"/>
</dbReference>
<evidence type="ECO:0000256" key="4">
    <source>
        <dbReference type="ARBA" id="ARBA00038223"/>
    </source>
</evidence>
<protein>
    <submittedName>
        <fullName evidence="6">Putative cytochrome c oxidase assembly protein cox19</fullName>
    </submittedName>
</protein>
<dbReference type="AlphaFoldDB" id="A0A1L8E0M6"/>
<dbReference type="EMBL" id="GFDF01001962">
    <property type="protein sequence ID" value="JAV12122.1"/>
    <property type="molecule type" value="Transcribed_RNA"/>
</dbReference>
<dbReference type="PANTHER" id="PTHR21107:SF2">
    <property type="entry name" value="CYTOCHROME C OXIDASE ASSEMBLY PROTEIN COX19"/>
    <property type="match status" value="1"/>
</dbReference>
<proteinExistence type="inferred from homology"/>
<evidence type="ECO:0000313" key="6">
    <source>
        <dbReference type="EMBL" id="JAV12122.1"/>
    </source>
</evidence>
<dbReference type="GO" id="GO:0005758">
    <property type="term" value="C:mitochondrial intermembrane space"/>
    <property type="evidence" value="ECO:0007669"/>
    <property type="project" value="TreeGrafter"/>
</dbReference>
<evidence type="ECO:0000256" key="5">
    <source>
        <dbReference type="SAM" id="MobiDB-lite"/>
    </source>
</evidence>
<reference evidence="6" key="1">
    <citation type="submission" date="2016-12" db="EMBL/GenBank/DDBJ databases">
        <title>An insight into the sialome and mialome of the sand fly, Nyssomyia neivai.</title>
        <authorList>
            <person name="Sebastian V."/>
            <person name="Goulart T.M."/>
            <person name="Oliveira W."/>
            <person name="Calvo E."/>
            <person name="Oliveira L.F."/>
            <person name="Pinto M.C."/>
            <person name="Rosselino A.M."/>
            <person name="Ribeiro J.M."/>
        </authorList>
    </citation>
    <scope>NUCLEOTIDE SEQUENCE</scope>
</reference>
<comment type="subcellular location">
    <subcellularLocation>
        <location evidence="1">Cytoplasm</location>
    </subcellularLocation>
</comment>
<name>A0A1L8E0M6_9DIPT</name>
<evidence type="ECO:0000256" key="2">
    <source>
        <dbReference type="ARBA" id="ARBA00022490"/>
    </source>
</evidence>
<comment type="similarity">
    <text evidence="4">Belongs to the COX19 family.</text>
</comment>
<sequence length="82" mass="9707">MSSMTFSQKKFTPTAPDKGSFPLDHEGMCKKSMLRYMNCLHEKDDSNADCRIFAREYLECRMQNNLMAREEWNKLGFDEDKQ</sequence>
<feature type="compositionally biased region" description="Polar residues" evidence="5">
    <location>
        <begin position="1"/>
        <end position="11"/>
    </location>
</feature>
<accession>A0A1L8E0M6</accession>
<dbReference type="InterPro" id="IPR051383">
    <property type="entry name" value="COX19"/>
</dbReference>
<dbReference type="PANTHER" id="PTHR21107">
    <property type="entry name" value="CYTOCHROME C OXIDASE ASSEMBLY PROTEIN COX19"/>
    <property type="match status" value="1"/>
</dbReference>
<dbReference type="GO" id="GO:0033617">
    <property type="term" value="P:mitochondrial respiratory chain complex IV assembly"/>
    <property type="evidence" value="ECO:0007669"/>
    <property type="project" value="TreeGrafter"/>
</dbReference>